<dbReference type="SUPFAM" id="SSF55486">
    <property type="entry name" value="Metalloproteases ('zincins'), catalytic domain"/>
    <property type="match status" value="1"/>
</dbReference>
<accession>A0A9P9J0Q2</accession>
<keyword evidence="4" id="KW-0862">Zinc</keyword>
<evidence type="ECO:0000259" key="6">
    <source>
        <dbReference type="PROSITE" id="PS51864"/>
    </source>
</evidence>
<keyword evidence="4" id="KW-0645">Protease</keyword>
<feature type="signal peptide" evidence="5">
    <location>
        <begin position="1"/>
        <end position="20"/>
    </location>
</feature>
<dbReference type="InterPro" id="IPR024079">
    <property type="entry name" value="MetalloPept_cat_dom_sf"/>
</dbReference>
<name>A0A9P9J0Q2_9HYPO</name>
<protein>
    <recommendedName>
        <fullName evidence="6">Peptidase M12A domain-containing protein</fullName>
    </recommendedName>
</protein>
<keyword evidence="2" id="KW-0677">Repeat</keyword>
<feature type="domain" description="Peptidase M12A" evidence="6">
    <location>
        <begin position="119"/>
        <end position="330"/>
    </location>
</feature>
<organism evidence="7 8">
    <name type="scientific">Dactylonectria macrodidyma</name>
    <dbReference type="NCBI Taxonomy" id="307937"/>
    <lineage>
        <taxon>Eukaryota</taxon>
        <taxon>Fungi</taxon>
        <taxon>Dikarya</taxon>
        <taxon>Ascomycota</taxon>
        <taxon>Pezizomycotina</taxon>
        <taxon>Sordariomycetes</taxon>
        <taxon>Hypocreomycetidae</taxon>
        <taxon>Hypocreales</taxon>
        <taxon>Nectriaceae</taxon>
        <taxon>Dactylonectria</taxon>
    </lineage>
</organism>
<evidence type="ECO:0000256" key="1">
    <source>
        <dbReference type="ARBA" id="ARBA00022729"/>
    </source>
</evidence>
<dbReference type="Pfam" id="PF13948">
    <property type="entry name" value="DUF4215"/>
    <property type="match status" value="1"/>
</dbReference>
<reference evidence="7" key="1">
    <citation type="journal article" date="2021" name="Nat. Commun.">
        <title>Genetic determinants of endophytism in the Arabidopsis root mycobiome.</title>
        <authorList>
            <person name="Mesny F."/>
            <person name="Miyauchi S."/>
            <person name="Thiergart T."/>
            <person name="Pickel B."/>
            <person name="Atanasova L."/>
            <person name="Karlsson M."/>
            <person name="Huettel B."/>
            <person name="Barry K.W."/>
            <person name="Haridas S."/>
            <person name="Chen C."/>
            <person name="Bauer D."/>
            <person name="Andreopoulos W."/>
            <person name="Pangilinan J."/>
            <person name="LaButti K."/>
            <person name="Riley R."/>
            <person name="Lipzen A."/>
            <person name="Clum A."/>
            <person name="Drula E."/>
            <person name="Henrissat B."/>
            <person name="Kohler A."/>
            <person name="Grigoriev I.V."/>
            <person name="Martin F.M."/>
            <person name="Hacquard S."/>
        </authorList>
    </citation>
    <scope>NUCLEOTIDE SEQUENCE</scope>
    <source>
        <strain evidence="7">MPI-CAGE-AT-0147</strain>
    </source>
</reference>
<feature type="binding site" evidence="4">
    <location>
        <position position="218"/>
    </location>
    <ligand>
        <name>Zn(2+)</name>
        <dbReference type="ChEBI" id="CHEBI:29105"/>
        <note>catalytic</note>
    </ligand>
</feature>
<dbReference type="PANTHER" id="PTHR10127:SF814">
    <property type="entry name" value="MEPRIN A SUBUNIT BETA"/>
    <property type="match status" value="1"/>
</dbReference>
<keyword evidence="3" id="KW-1015">Disulfide bond</keyword>
<dbReference type="Proteomes" id="UP000738349">
    <property type="component" value="Unassembled WGS sequence"/>
</dbReference>
<proteinExistence type="predicted"/>
<dbReference type="AlphaFoldDB" id="A0A9P9J0Q2"/>
<dbReference type="OrthoDB" id="291007at2759"/>
<dbReference type="Gene3D" id="3.40.390.10">
    <property type="entry name" value="Collagenase (Catalytic Domain)"/>
    <property type="match status" value="1"/>
</dbReference>
<dbReference type="GO" id="GO:0006508">
    <property type="term" value="P:proteolysis"/>
    <property type="evidence" value="ECO:0007669"/>
    <property type="project" value="UniProtKB-KW"/>
</dbReference>
<feature type="chain" id="PRO_5040501054" description="Peptidase M12A domain-containing protein" evidence="5">
    <location>
        <begin position="21"/>
        <end position="472"/>
    </location>
</feature>
<dbReference type="InterPro" id="IPR006026">
    <property type="entry name" value="Peptidase_Metallo"/>
</dbReference>
<dbReference type="GO" id="GO:0004222">
    <property type="term" value="F:metalloendopeptidase activity"/>
    <property type="evidence" value="ECO:0007669"/>
    <property type="project" value="UniProtKB-UniRule"/>
</dbReference>
<comment type="caution">
    <text evidence="4">Lacks conserved residue(s) required for the propagation of feature annotation.</text>
</comment>
<dbReference type="InterPro" id="IPR011936">
    <property type="entry name" value="Myxo_disulph_rpt"/>
</dbReference>
<keyword evidence="4" id="KW-0378">Hydrolase</keyword>
<evidence type="ECO:0000256" key="3">
    <source>
        <dbReference type="ARBA" id="ARBA00023157"/>
    </source>
</evidence>
<gene>
    <name evidence="7" type="ORF">EDB81DRAFT_858078</name>
</gene>
<keyword evidence="4" id="KW-0479">Metal-binding</keyword>
<dbReference type="InterPro" id="IPR001506">
    <property type="entry name" value="Peptidase_M12A"/>
</dbReference>
<sequence>MGALRRSLLLLSLSITTAWAQSFVSTTVSSTAAAVPTGQVYPAVNFTTLDIYVYPRPLVVNGSSCVTSQTPYIQRVSYYVYEGWAIVDGDVIFGREADILAVAVGENGTVPSRRDLQERSLSIQPMSADKWANGEVLYDWAPGLSDAAKTKFLDGAKMWTDRLPFLKFTLKSKATDPKVRVIREVPGGVSSSPVGCCGMEILLGEWATASTAAHEIGHTLGLRHEQKRGDRDWHINVDCEEIIDPRTCESDPRLWTGWAAQYAIIDSPAWDYAGAYDVDSIMHYDARILARGSKPVITGRPGIFFKDSGRDVPTLADSRHVCELYWEHCHAICGDGVLSPEFETCDDGNNLDGDGCPSNCKGTPPGNCLTTCTPAALPPAADACAWGAGRATCEIFNSGGVTPHSGQAFCFCQAGYRADGVDPTNTQLQYHLQWDNAAGGQTHRVAVRPGQTCNTPCSDNLCSEVPLRSECL</sequence>
<evidence type="ECO:0000256" key="5">
    <source>
        <dbReference type="SAM" id="SignalP"/>
    </source>
</evidence>
<feature type="active site" evidence="4">
    <location>
        <position position="215"/>
    </location>
</feature>
<feature type="binding site" evidence="4">
    <location>
        <position position="224"/>
    </location>
    <ligand>
        <name>Zn(2+)</name>
        <dbReference type="ChEBI" id="CHEBI:29105"/>
        <note>catalytic</note>
    </ligand>
</feature>
<dbReference type="PANTHER" id="PTHR10127">
    <property type="entry name" value="DISCOIDIN, CUB, EGF, LAMININ , AND ZINC METALLOPROTEASE DOMAIN CONTAINING"/>
    <property type="match status" value="1"/>
</dbReference>
<dbReference type="SMART" id="SM00235">
    <property type="entry name" value="ZnMc"/>
    <property type="match status" value="1"/>
</dbReference>
<dbReference type="PROSITE" id="PS51864">
    <property type="entry name" value="ASTACIN"/>
    <property type="match status" value="1"/>
</dbReference>
<keyword evidence="4" id="KW-0482">Metalloprotease</keyword>
<evidence type="ECO:0000313" key="8">
    <source>
        <dbReference type="Proteomes" id="UP000738349"/>
    </source>
</evidence>
<comment type="caution">
    <text evidence="7">The sequence shown here is derived from an EMBL/GenBank/DDBJ whole genome shotgun (WGS) entry which is preliminary data.</text>
</comment>
<dbReference type="EMBL" id="JAGMUV010000011">
    <property type="protein sequence ID" value="KAH7141017.1"/>
    <property type="molecule type" value="Genomic_DNA"/>
</dbReference>
<evidence type="ECO:0000256" key="4">
    <source>
        <dbReference type="PROSITE-ProRule" id="PRU01211"/>
    </source>
</evidence>
<dbReference type="Pfam" id="PF01400">
    <property type="entry name" value="Astacin"/>
    <property type="match status" value="1"/>
</dbReference>
<evidence type="ECO:0000256" key="2">
    <source>
        <dbReference type="ARBA" id="ARBA00022737"/>
    </source>
</evidence>
<keyword evidence="8" id="KW-1185">Reference proteome</keyword>
<keyword evidence="1 5" id="KW-0732">Signal</keyword>
<dbReference type="GO" id="GO:0008270">
    <property type="term" value="F:zinc ion binding"/>
    <property type="evidence" value="ECO:0007669"/>
    <property type="project" value="UniProtKB-UniRule"/>
</dbReference>
<dbReference type="NCBIfam" id="TIGR02232">
    <property type="entry name" value="myxo_disulf_rpt"/>
    <property type="match status" value="1"/>
</dbReference>
<comment type="cofactor">
    <cofactor evidence="4">
        <name>Zn(2+)</name>
        <dbReference type="ChEBI" id="CHEBI:29105"/>
    </cofactor>
    <text evidence="4">Binds 1 zinc ion per subunit.</text>
</comment>
<feature type="binding site" evidence="4">
    <location>
        <position position="214"/>
    </location>
    <ligand>
        <name>Zn(2+)</name>
        <dbReference type="ChEBI" id="CHEBI:29105"/>
        <note>catalytic</note>
    </ligand>
</feature>
<evidence type="ECO:0000313" key="7">
    <source>
        <dbReference type="EMBL" id="KAH7141017.1"/>
    </source>
</evidence>